<evidence type="ECO:0000259" key="1">
    <source>
        <dbReference type="PROSITE" id="PS50995"/>
    </source>
</evidence>
<dbReference type="KEGG" id="nsn:EXE58_11355"/>
<dbReference type="SMART" id="SM00347">
    <property type="entry name" value="HTH_MARR"/>
    <property type="match status" value="1"/>
</dbReference>
<dbReference type="InterPro" id="IPR036388">
    <property type="entry name" value="WH-like_DNA-bd_sf"/>
</dbReference>
<evidence type="ECO:0000313" key="3">
    <source>
        <dbReference type="Proteomes" id="UP000294853"/>
    </source>
</evidence>
<name>A0A4P7IFE9_9ACTN</name>
<dbReference type="InterPro" id="IPR036390">
    <property type="entry name" value="WH_DNA-bd_sf"/>
</dbReference>
<dbReference type="PANTHER" id="PTHR33164">
    <property type="entry name" value="TRANSCRIPTIONAL REGULATOR, MARR FAMILY"/>
    <property type="match status" value="1"/>
</dbReference>
<dbReference type="GO" id="GO:0006950">
    <property type="term" value="P:response to stress"/>
    <property type="evidence" value="ECO:0007669"/>
    <property type="project" value="TreeGrafter"/>
</dbReference>
<organism evidence="2 3">
    <name type="scientific">Nocardioides seonyuensis</name>
    <dbReference type="NCBI Taxonomy" id="2518371"/>
    <lineage>
        <taxon>Bacteria</taxon>
        <taxon>Bacillati</taxon>
        <taxon>Actinomycetota</taxon>
        <taxon>Actinomycetes</taxon>
        <taxon>Propionibacteriales</taxon>
        <taxon>Nocardioidaceae</taxon>
        <taxon>Nocardioides</taxon>
    </lineage>
</organism>
<dbReference type="EMBL" id="CP038436">
    <property type="protein sequence ID" value="QBX55999.1"/>
    <property type="molecule type" value="Genomic_DNA"/>
</dbReference>
<dbReference type="RefSeq" id="WP_135267990.1">
    <property type="nucleotide sequence ID" value="NZ_CP038436.1"/>
</dbReference>
<keyword evidence="3" id="KW-1185">Reference proteome</keyword>
<dbReference type="SUPFAM" id="SSF46785">
    <property type="entry name" value="Winged helix' DNA-binding domain"/>
    <property type="match status" value="1"/>
</dbReference>
<dbReference type="OrthoDB" id="122135at2"/>
<dbReference type="Pfam" id="PF12802">
    <property type="entry name" value="MarR_2"/>
    <property type="match status" value="1"/>
</dbReference>
<dbReference type="GO" id="GO:0003700">
    <property type="term" value="F:DNA-binding transcription factor activity"/>
    <property type="evidence" value="ECO:0007669"/>
    <property type="project" value="InterPro"/>
</dbReference>
<sequence length="150" mass="16730">MTTPRDADLRRIESEVLVLLRRIKRVLVERAHAIHADLGPTSYLLLSRIIAAGELRGSDLAGSFGVDKGGVSRGVQHLVDLGLVERSPDPEDRRASLLRATPLALERMAALEQARRERFDERLSGWDDADVARFADQLADYNRLLSDDNC</sequence>
<dbReference type="InterPro" id="IPR000835">
    <property type="entry name" value="HTH_MarR-typ"/>
</dbReference>
<dbReference type="InterPro" id="IPR039422">
    <property type="entry name" value="MarR/SlyA-like"/>
</dbReference>
<reference evidence="2 3" key="1">
    <citation type="submission" date="2019-03" db="EMBL/GenBank/DDBJ databases">
        <title>Three New Species of Nocardioides, Nocardioides euryhalodurans sp. nov., Nocardioides seonyuensis sp. nov. and Nocardioides eburneoflavus sp. nov. Iolated from Soil.</title>
        <authorList>
            <person name="Roh S.G."/>
            <person name="Lee C."/>
            <person name="Kim M.-K."/>
            <person name="Kim S.B."/>
        </authorList>
    </citation>
    <scope>NUCLEOTIDE SEQUENCE [LARGE SCALE GENOMIC DNA]</scope>
    <source>
        <strain evidence="2 3">MMS17-SY207-3</strain>
    </source>
</reference>
<dbReference type="Gene3D" id="1.10.10.10">
    <property type="entry name" value="Winged helix-like DNA-binding domain superfamily/Winged helix DNA-binding domain"/>
    <property type="match status" value="1"/>
</dbReference>
<dbReference type="PANTHER" id="PTHR33164:SF57">
    <property type="entry name" value="MARR-FAMILY TRANSCRIPTIONAL REGULATOR"/>
    <property type="match status" value="1"/>
</dbReference>
<dbReference type="AlphaFoldDB" id="A0A4P7IFE9"/>
<gene>
    <name evidence="2" type="ORF">EXE58_11355</name>
</gene>
<feature type="domain" description="HTH marR-type" evidence="1">
    <location>
        <begin position="13"/>
        <end position="143"/>
    </location>
</feature>
<dbReference type="PROSITE" id="PS50995">
    <property type="entry name" value="HTH_MARR_2"/>
    <property type="match status" value="1"/>
</dbReference>
<accession>A0A4P7IFE9</accession>
<dbReference type="Proteomes" id="UP000294853">
    <property type="component" value="Chromosome"/>
</dbReference>
<proteinExistence type="predicted"/>
<evidence type="ECO:0000313" key="2">
    <source>
        <dbReference type="EMBL" id="QBX55999.1"/>
    </source>
</evidence>
<protein>
    <submittedName>
        <fullName evidence="2">MarR family transcriptional regulator</fullName>
    </submittedName>
</protein>